<accession>A0ABU0H6Z3</accession>
<sequence length="151" mass="16826">MLSVLARLSGLAAPLTRGMTLGVRAACIDSRGHVFMVRHTYMPGWYFPGGGVERSESVSDALKRELREEGGITLEGAPTLFGFYWNRRRPRDHIAFYVCRAFSLADVPVYPNREIADAGFFDPHALPDGTTPSTLRRLAEILEGHPPSDHW</sequence>
<dbReference type="PANTHER" id="PTHR43046">
    <property type="entry name" value="GDP-MANNOSE MANNOSYL HYDROLASE"/>
    <property type="match status" value="1"/>
</dbReference>
<evidence type="ECO:0000256" key="3">
    <source>
        <dbReference type="RuleBase" id="RU003476"/>
    </source>
</evidence>
<dbReference type="Pfam" id="PF00293">
    <property type="entry name" value="NUDIX"/>
    <property type="match status" value="1"/>
</dbReference>
<keyword evidence="6" id="KW-1185">Reference proteome</keyword>
<feature type="domain" description="Nudix hydrolase" evidence="4">
    <location>
        <begin position="14"/>
        <end position="143"/>
    </location>
</feature>
<gene>
    <name evidence="5" type="ORF">QO014_002194</name>
</gene>
<evidence type="ECO:0000313" key="6">
    <source>
        <dbReference type="Proteomes" id="UP001241603"/>
    </source>
</evidence>
<dbReference type="InterPro" id="IPR000086">
    <property type="entry name" value="NUDIX_hydrolase_dom"/>
</dbReference>
<dbReference type="Gene3D" id="3.90.79.10">
    <property type="entry name" value="Nucleoside Triphosphate Pyrophosphohydrolase"/>
    <property type="match status" value="1"/>
</dbReference>
<dbReference type="RefSeq" id="WP_266348733.1">
    <property type="nucleotide sequence ID" value="NZ_JAPKNG010000003.1"/>
</dbReference>
<dbReference type="PRINTS" id="PR00502">
    <property type="entry name" value="NUDIXFAMILY"/>
</dbReference>
<comment type="cofactor">
    <cofactor evidence="1">
        <name>Mg(2+)</name>
        <dbReference type="ChEBI" id="CHEBI:18420"/>
    </cofactor>
</comment>
<dbReference type="PANTHER" id="PTHR43046:SF14">
    <property type="entry name" value="MUTT_NUDIX FAMILY PROTEIN"/>
    <property type="match status" value="1"/>
</dbReference>
<evidence type="ECO:0000259" key="4">
    <source>
        <dbReference type="PROSITE" id="PS51462"/>
    </source>
</evidence>
<keyword evidence="2 3" id="KW-0378">Hydrolase</keyword>
<comment type="caution">
    <text evidence="5">The sequence shown here is derived from an EMBL/GenBank/DDBJ whole genome shotgun (WGS) entry which is preliminary data.</text>
</comment>
<proteinExistence type="inferred from homology"/>
<evidence type="ECO:0000256" key="2">
    <source>
        <dbReference type="ARBA" id="ARBA00022801"/>
    </source>
</evidence>
<evidence type="ECO:0000313" key="5">
    <source>
        <dbReference type="EMBL" id="MDQ0437802.1"/>
    </source>
</evidence>
<dbReference type="PROSITE" id="PS51462">
    <property type="entry name" value="NUDIX"/>
    <property type="match status" value="1"/>
</dbReference>
<dbReference type="EMBL" id="JAUSVO010000003">
    <property type="protein sequence ID" value="MDQ0437802.1"/>
    <property type="molecule type" value="Genomic_DNA"/>
</dbReference>
<protein>
    <submittedName>
        <fullName evidence="5">8-oxo-dGTP pyrophosphatase MutT (NUDIX family)</fullName>
    </submittedName>
</protein>
<evidence type="ECO:0000256" key="1">
    <source>
        <dbReference type="ARBA" id="ARBA00001946"/>
    </source>
</evidence>
<dbReference type="Proteomes" id="UP001241603">
    <property type="component" value="Unassembled WGS sequence"/>
</dbReference>
<dbReference type="InterPro" id="IPR015797">
    <property type="entry name" value="NUDIX_hydrolase-like_dom_sf"/>
</dbReference>
<dbReference type="SUPFAM" id="SSF55811">
    <property type="entry name" value="Nudix"/>
    <property type="match status" value="1"/>
</dbReference>
<organism evidence="5 6">
    <name type="scientific">Kaistia dalseonensis</name>
    <dbReference type="NCBI Taxonomy" id="410840"/>
    <lineage>
        <taxon>Bacteria</taxon>
        <taxon>Pseudomonadati</taxon>
        <taxon>Pseudomonadota</taxon>
        <taxon>Alphaproteobacteria</taxon>
        <taxon>Hyphomicrobiales</taxon>
        <taxon>Kaistiaceae</taxon>
        <taxon>Kaistia</taxon>
    </lineage>
</organism>
<dbReference type="CDD" id="cd04680">
    <property type="entry name" value="NUDIX_Hydrolase"/>
    <property type="match status" value="1"/>
</dbReference>
<reference evidence="5 6" key="1">
    <citation type="submission" date="2023-07" db="EMBL/GenBank/DDBJ databases">
        <title>Genomic Encyclopedia of Type Strains, Phase IV (KMG-IV): sequencing the most valuable type-strain genomes for metagenomic binning, comparative biology and taxonomic classification.</title>
        <authorList>
            <person name="Goeker M."/>
        </authorList>
    </citation>
    <scope>NUCLEOTIDE SEQUENCE [LARGE SCALE GENOMIC DNA]</scope>
    <source>
        <strain evidence="5 6">B6-8</strain>
    </source>
</reference>
<comment type="similarity">
    <text evidence="3">Belongs to the Nudix hydrolase family.</text>
</comment>
<dbReference type="PROSITE" id="PS00893">
    <property type="entry name" value="NUDIX_BOX"/>
    <property type="match status" value="1"/>
</dbReference>
<name>A0ABU0H6Z3_9HYPH</name>
<dbReference type="InterPro" id="IPR020476">
    <property type="entry name" value="Nudix_hydrolase"/>
</dbReference>
<dbReference type="InterPro" id="IPR020084">
    <property type="entry name" value="NUDIX_hydrolase_CS"/>
</dbReference>